<evidence type="ECO:0000313" key="1">
    <source>
        <dbReference type="EMBL" id="BCR35250.1"/>
    </source>
</evidence>
<dbReference type="Proteomes" id="UP000620133">
    <property type="component" value="Chromosome"/>
</dbReference>
<evidence type="ECO:0008006" key="3">
    <source>
        <dbReference type="Google" id="ProtNLM"/>
    </source>
</evidence>
<gene>
    <name evidence="1" type="ORF">MPAN_001430</name>
</gene>
<accession>A0A7U9THB9</accession>
<keyword evidence="2" id="KW-1185">Reference proteome</keyword>
<organism evidence="1 2">
    <name type="scientific">Mariniplasma anaerobium</name>
    <dbReference type="NCBI Taxonomy" id="2735436"/>
    <lineage>
        <taxon>Bacteria</taxon>
        <taxon>Bacillati</taxon>
        <taxon>Mycoplasmatota</taxon>
        <taxon>Mollicutes</taxon>
        <taxon>Acholeplasmatales</taxon>
        <taxon>Acholeplasmataceae</taxon>
        <taxon>Mariniplasma</taxon>
    </lineage>
</organism>
<evidence type="ECO:0000313" key="2">
    <source>
        <dbReference type="Proteomes" id="UP000620133"/>
    </source>
</evidence>
<name>A0A7U9THB9_9MOLU</name>
<reference evidence="1" key="1">
    <citation type="submission" date="2021-01" db="EMBL/GenBank/DDBJ databases">
        <title>Draft genome sequence of Acholeplasmataceae bacterium strain Mahy22.</title>
        <authorList>
            <person name="Watanabe M."/>
            <person name="Kojima H."/>
            <person name="Fukui M."/>
        </authorList>
    </citation>
    <scope>NUCLEOTIDE SEQUENCE</scope>
    <source>
        <strain evidence="1">Mahy22</strain>
    </source>
</reference>
<dbReference type="AlphaFoldDB" id="A0A7U9THB9"/>
<dbReference type="RefSeq" id="WP_176239120.1">
    <property type="nucleotide sequence ID" value="NZ_AP024412.1"/>
</dbReference>
<protein>
    <recommendedName>
        <fullName evidence="3">Bacterial Pleckstrin homology domain-containing protein</fullName>
    </recommendedName>
</protein>
<dbReference type="EMBL" id="AP024412">
    <property type="protein sequence ID" value="BCR35250.1"/>
    <property type="molecule type" value="Genomic_DNA"/>
</dbReference>
<dbReference type="KEGG" id="manr:MPAN_001430"/>
<proteinExistence type="predicted"/>
<sequence length="141" mass="15724">MKNKETKVKVIISVVFTVLVLGFTGFLLLRSFKGSDFVIDEELSQLEISGGLYGKTIEIDDSVIISMVDPIEITRRTNGSSIGNVKSGSFTLVGDVPVYLNLGNSTHDWIAIIDGEDRYYINLKDEQETIDLYNDLLDLQD</sequence>